<gene>
    <name evidence="1" type="ORF">LCGC14_0467760</name>
</gene>
<organism evidence="1">
    <name type="scientific">marine sediment metagenome</name>
    <dbReference type="NCBI Taxonomy" id="412755"/>
    <lineage>
        <taxon>unclassified sequences</taxon>
        <taxon>metagenomes</taxon>
        <taxon>ecological metagenomes</taxon>
    </lineage>
</organism>
<name>A0A0F9V000_9ZZZZ</name>
<proteinExistence type="predicted"/>
<dbReference type="AlphaFoldDB" id="A0A0F9V000"/>
<protein>
    <submittedName>
        <fullName evidence="1">Uncharacterized protein</fullName>
    </submittedName>
</protein>
<comment type="caution">
    <text evidence="1">The sequence shown here is derived from an EMBL/GenBank/DDBJ whole genome shotgun (WGS) entry which is preliminary data.</text>
</comment>
<reference evidence="1" key="1">
    <citation type="journal article" date="2015" name="Nature">
        <title>Complex archaea that bridge the gap between prokaryotes and eukaryotes.</title>
        <authorList>
            <person name="Spang A."/>
            <person name="Saw J.H."/>
            <person name="Jorgensen S.L."/>
            <person name="Zaremba-Niedzwiedzka K."/>
            <person name="Martijn J."/>
            <person name="Lind A.E."/>
            <person name="van Eijk R."/>
            <person name="Schleper C."/>
            <person name="Guy L."/>
            <person name="Ettema T.J."/>
        </authorList>
    </citation>
    <scope>NUCLEOTIDE SEQUENCE</scope>
</reference>
<sequence>MLNERRAIPAYRDRPLLIISYWSNRSPSPAMGQHAASARA</sequence>
<accession>A0A0F9V000</accession>
<dbReference type="EMBL" id="LAZR01000489">
    <property type="protein sequence ID" value="KKN66836.1"/>
    <property type="molecule type" value="Genomic_DNA"/>
</dbReference>
<evidence type="ECO:0000313" key="1">
    <source>
        <dbReference type="EMBL" id="KKN66836.1"/>
    </source>
</evidence>